<proteinExistence type="predicted"/>
<keyword evidence="1" id="KW-0472">Membrane</keyword>
<evidence type="ECO:0000313" key="2">
    <source>
        <dbReference type="EMBL" id="GGM78632.1"/>
    </source>
</evidence>
<organism evidence="2 3">
    <name type="scientific">Longimycelium tulufanense</name>
    <dbReference type="NCBI Taxonomy" id="907463"/>
    <lineage>
        <taxon>Bacteria</taxon>
        <taxon>Bacillati</taxon>
        <taxon>Actinomycetota</taxon>
        <taxon>Actinomycetes</taxon>
        <taxon>Pseudonocardiales</taxon>
        <taxon>Pseudonocardiaceae</taxon>
        <taxon>Longimycelium</taxon>
    </lineage>
</organism>
<feature type="transmembrane region" description="Helical" evidence="1">
    <location>
        <begin position="12"/>
        <end position="29"/>
    </location>
</feature>
<evidence type="ECO:0000313" key="3">
    <source>
        <dbReference type="Proteomes" id="UP000637578"/>
    </source>
</evidence>
<reference evidence="2" key="2">
    <citation type="submission" date="2020-09" db="EMBL/GenBank/DDBJ databases">
        <authorList>
            <person name="Sun Q."/>
            <person name="Zhou Y."/>
        </authorList>
    </citation>
    <scope>NUCLEOTIDE SEQUENCE</scope>
    <source>
        <strain evidence="2">CGMCC 4.5737</strain>
    </source>
</reference>
<dbReference type="RefSeq" id="WP_189061482.1">
    <property type="nucleotide sequence ID" value="NZ_BMMK01000041.1"/>
</dbReference>
<keyword evidence="1" id="KW-0812">Transmembrane</keyword>
<keyword evidence="1" id="KW-1133">Transmembrane helix</keyword>
<dbReference type="Proteomes" id="UP000637578">
    <property type="component" value="Unassembled WGS sequence"/>
</dbReference>
<reference evidence="2" key="1">
    <citation type="journal article" date="2014" name="Int. J. Syst. Evol. Microbiol.">
        <title>Complete genome sequence of Corynebacterium casei LMG S-19264T (=DSM 44701T), isolated from a smear-ripened cheese.</title>
        <authorList>
            <consortium name="US DOE Joint Genome Institute (JGI-PGF)"/>
            <person name="Walter F."/>
            <person name="Albersmeier A."/>
            <person name="Kalinowski J."/>
            <person name="Ruckert C."/>
        </authorList>
    </citation>
    <scope>NUCLEOTIDE SEQUENCE</scope>
    <source>
        <strain evidence="2">CGMCC 4.5737</strain>
    </source>
</reference>
<name>A0A8J3CDK5_9PSEU</name>
<protein>
    <submittedName>
        <fullName evidence="2">Uncharacterized protein</fullName>
    </submittedName>
</protein>
<evidence type="ECO:0000256" key="1">
    <source>
        <dbReference type="SAM" id="Phobius"/>
    </source>
</evidence>
<gene>
    <name evidence="2" type="ORF">GCM10012275_56590</name>
</gene>
<comment type="caution">
    <text evidence="2">The sequence shown here is derived from an EMBL/GenBank/DDBJ whole genome shotgun (WGS) entry which is preliminary data.</text>
</comment>
<keyword evidence="3" id="KW-1185">Reference proteome</keyword>
<dbReference type="AlphaFoldDB" id="A0A8J3CDK5"/>
<sequence>MRRLNRTERIAILTPVALLAAGVLLYALWPDSPGELTPLKTAEYGPEDTKLKAHLDTLSALEWYPHLRTVHTASNGMTTARTDWANNPDNRRAAVHLCEVLGSYQLNETPDFGGITILDNEDEPLIHRWSRDQRCDQAVGSGVR</sequence>
<dbReference type="EMBL" id="BMMK01000041">
    <property type="protein sequence ID" value="GGM78632.1"/>
    <property type="molecule type" value="Genomic_DNA"/>
</dbReference>
<accession>A0A8J3CDK5</accession>